<dbReference type="Gene3D" id="2.60.130.10">
    <property type="entry name" value="Aromatic compound dioxygenase"/>
    <property type="match status" value="1"/>
</dbReference>
<evidence type="ECO:0000256" key="7">
    <source>
        <dbReference type="ARBA" id="ARBA00022797"/>
    </source>
</evidence>
<keyword evidence="10" id="KW-0408">Iron</keyword>
<proteinExistence type="inferred from homology"/>
<dbReference type="PANTHER" id="PTHR33711">
    <property type="entry name" value="DIOXYGENASE, PUTATIVE (AFU_ORTHOLOGUE AFUA_2G02910)-RELATED"/>
    <property type="match status" value="1"/>
</dbReference>
<protein>
    <recommendedName>
        <fullName evidence="5">catechol 1,2-dioxygenase</fullName>
        <ecNumber evidence="5">1.13.11.1</ecNumber>
    </recommendedName>
</protein>
<dbReference type="InterPro" id="IPR012801">
    <property type="entry name" value="Cchol_dOase_prob"/>
</dbReference>
<sequence length="317" mass="35020">MTTDTEERVMSDSLMETKEVKDLLMKVSALGDGNGDLRLKRIVHRVVSDLFRTIEEFDIQPDEFWTAMGYLTRLGQSNEVGLLVPGLGLETFLDLRMDQAERKAGLEGGTPRTIEGPLWLAGAPLSKGEARLDDGTEQGEVLFMQGQVRDTHGRPVAGAVIDVWHANTKGGYSGFDPSQSKYNLRRRIETDAEGRYRFRSILPNGYACPPDGPTQQLLDALGRHGHRPAHIHFFVVAPGYRKLTTQINIDGDEYLHDDFAFATRDGLIPEVKRVTDAAAIHARGLNAPYAEIGFDFVLHAETAAAPKTVVERAHASV</sequence>
<comment type="caution">
    <text evidence="12">The sequence shown here is derived from an EMBL/GenBank/DDBJ whole genome shotgun (WGS) entry which is preliminary data.</text>
</comment>
<keyword evidence="9 12" id="KW-0560">Oxidoreductase</keyword>
<dbReference type="Pfam" id="PF04444">
    <property type="entry name" value="Dioxygenase_N"/>
    <property type="match status" value="1"/>
</dbReference>
<evidence type="ECO:0000256" key="4">
    <source>
        <dbReference type="ARBA" id="ARBA00007825"/>
    </source>
</evidence>
<dbReference type="Pfam" id="PF00775">
    <property type="entry name" value="Dioxygenase_C"/>
    <property type="match status" value="1"/>
</dbReference>
<dbReference type="Proteomes" id="UP001139311">
    <property type="component" value="Unassembled WGS sequence"/>
</dbReference>
<keyword evidence="6" id="KW-0479">Metal-binding</keyword>
<dbReference type="InterPro" id="IPR000627">
    <property type="entry name" value="Intradiol_dOase_C"/>
</dbReference>
<dbReference type="PROSITE" id="PS00083">
    <property type="entry name" value="INTRADIOL_DIOXYGENAS"/>
    <property type="match status" value="1"/>
</dbReference>
<dbReference type="AlphaFoldDB" id="A0A9X1LBY9"/>
<evidence type="ECO:0000313" key="13">
    <source>
        <dbReference type="Proteomes" id="UP001139311"/>
    </source>
</evidence>
<keyword evidence="13" id="KW-1185">Reference proteome</keyword>
<dbReference type="InterPro" id="IPR050770">
    <property type="entry name" value="Intradiol_RC_Dioxygenase"/>
</dbReference>
<evidence type="ECO:0000256" key="10">
    <source>
        <dbReference type="ARBA" id="ARBA00023004"/>
    </source>
</evidence>
<keyword evidence="7" id="KW-0058">Aromatic hydrocarbons catabolism</keyword>
<comment type="pathway">
    <text evidence="3">Aromatic compound metabolism; beta-ketoadipate pathway; 5-oxo-4,5-dihydro-2-furylacetate from catechol: step 1/3.</text>
</comment>
<accession>A0A9X1LBY9</accession>
<dbReference type="EC" id="1.13.11.1" evidence="5"/>
<gene>
    <name evidence="12" type="primary">catA</name>
    <name evidence="12" type="ORF">LHA35_17775</name>
</gene>
<dbReference type="EMBL" id="JAJAQI010000028">
    <property type="protein sequence ID" value="MCB4823583.1"/>
    <property type="molecule type" value="Genomic_DNA"/>
</dbReference>
<evidence type="ECO:0000259" key="11">
    <source>
        <dbReference type="PROSITE" id="PS00083"/>
    </source>
</evidence>
<evidence type="ECO:0000256" key="6">
    <source>
        <dbReference type="ARBA" id="ARBA00022723"/>
    </source>
</evidence>
<evidence type="ECO:0000256" key="5">
    <source>
        <dbReference type="ARBA" id="ARBA00013118"/>
    </source>
</evidence>
<reference evidence="12" key="1">
    <citation type="submission" date="2021-10" db="EMBL/GenBank/DDBJ databases">
        <title>Roseicella aerolatum sp. nov., isolated from aerosols of e-waste dismantling site.</title>
        <authorList>
            <person name="Qin T."/>
        </authorList>
    </citation>
    <scope>NUCLEOTIDE SEQUENCE</scope>
    <source>
        <strain evidence="12">GB24</strain>
    </source>
</reference>
<keyword evidence="8" id="KW-0223">Dioxygenase</keyword>
<evidence type="ECO:0000256" key="3">
    <source>
        <dbReference type="ARBA" id="ARBA00004957"/>
    </source>
</evidence>
<evidence type="ECO:0000313" key="12">
    <source>
        <dbReference type="EMBL" id="MCB4823583.1"/>
    </source>
</evidence>
<dbReference type="GO" id="GO:0008199">
    <property type="term" value="F:ferric iron binding"/>
    <property type="evidence" value="ECO:0007669"/>
    <property type="project" value="InterPro"/>
</dbReference>
<dbReference type="NCBIfam" id="TIGR02439">
    <property type="entry name" value="catechol_proteo"/>
    <property type="match status" value="1"/>
</dbReference>
<dbReference type="SUPFAM" id="SSF49482">
    <property type="entry name" value="Aromatic compound dioxygenase"/>
    <property type="match status" value="1"/>
</dbReference>
<comment type="catalytic activity">
    <reaction evidence="1">
        <text>catechol + O2 = cis,cis-muconate + 2 H(+)</text>
        <dbReference type="Rhea" id="RHEA:23852"/>
        <dbReference type="ChEBI" id="CHEBI:15378"/>
        <dbReference type="ChEBI" id="CHEBI:15379"/>
        <dbReference type="ChEBI" id="CHEBI:18135"/>
        <dbReference type="ChEBI" id="CHEBI:32379"/>
        <dbReference type="EC" id="1.13.11.1"/>
    </reaction>
</comment>
<evidence type="ECO:0000256" key="2">
    <source>
        <dbReference type="ARBA" id="ARBA00001965"/>
    </source>
</evidence>
<comment type="cofactor">
    <cofactor evidence="2">
        <name>Fe(3+)</name>
        <dbReference type="ChEBI" id="CHEBI:29034"/>
    </cofactor>
</comment>
<evidence type="ECO:0000256" key="1">
    <source>
        <dbReference type="ARBA" id="ARBA00001312"/>
    </source>
</evidence>
<evidence type="ECO:0000256" key="8">
    <source>
        <dbReference type="ARBA" id="ARBA00022964"/>
    </source>
</evidence>
<name>A0A9X1LBY9_9PROT</name>
<organism evidence="12 13">
    <name type="scientific">Roseicella aerolata</name>
    <dbReference type="NCBI Taxonomy" id="2883479"/>
    <lineage>
        <taxon>Bacteria</taxon>
        <taxon>Pseudomonadati</taxon>
        <taxon>Pseudomonadota</taxon>
        <taxon>Alphaproteobacteria</taxon>
        <taxon>Acetobacterales</taxon>
        <taxon>Roseomonadaceae</taxon>
        <taxon>Roseicella</taxon>
    </lineage>
</organism>
<dbReference type="GO" id="GO:0018576">
    <property type="term" value="F:catechol 1,2-dioxygenase activity"/>
    <property type="evidence" value="ECO:0007669"/>
    <property type="project" value="UniProtKB-EC"/>
</dbReference>
<dbReference type="InterPro" id="IPR015889">
    <property type="entry name" value="Intradiol_dOase_core"/>
</dbReference>
<dbReference type="PANTHER" id="PTHR33711:SF7">
    <property type="entry name" value="INTRADIOL RING-CLEAVAGE DIOXYGENASES DOMAIN-CONTAINING PROTEIN-RELATED"/>
    <property type="match status" value="1"/>
</dbReference>
<comment type="similarity">
    <text evidence="4">Belongs to the intradiol ring-cleavage dioxygenase family.</text>
</comment>
<feature type="domain" description="Intradiol ring-cleavage dioxygenases" evidence="11">
    <location>
        <begin position="144"/>
        <end position="172"/>
    </location>
</feature>
<dbReference type="RefSeq" id="WP_226610474.1">
    <property type="nucleotide sequence ID" value="NZ_JAJAQI010000028.1"/>
</dbReference>
<dbReference type="InterPro" id="IPR007535">
    <property type="entry name" value="Catechol_dOase_N"/>
</dbReference>
<dbReference type="GO" id="GO:0019614">
    <property type="term" value="P:catechol-containing compound catabolic process"/>
    <property type="evidence" value="ECO:0007669"/>
    <property type="project" value="InterPro"/>
</dbReference>
<evidence type="ECO:0000256" key="9">
    <source>
        <dbReference type="ARBA" id="ARBA00023002"/>
    </source>
</evidence>
<dbReference type="CDD" id="cd03460">
    <property type="entry name" value="1_2-CTD"/>
    <property type="match status" value="1"/>
</dbReference>